<dbReference type="eggNOG" id="COG4146">
    <property type="taxonomic scope" value="Bacteria"/>
</dbReference>
<accession>E6ML25</accession>
<evidence type="ECO:0000313" key="7">
    <source>
        <dbReference type="EMBL" id="EFV05670.1"/>
    </source>
</evidence>
<comment type="similarity">
    <text evidence="2">Belongs to the sodium:solute symporter (SSF) (TC 2.A.21) family.</text>
</comment>
<reference evidence="7 8" key="1">
    <citation type="submission" date="2010-12" db="EMBL/GenBank/DDBJ databases">
        <authorList>
            <person name="Muzny D."/>
            <person name="Qin X."/>
            <person name="Deng J."/>
            <person name="Jiang H."/>
            <person name="Liu Y."/>
            <person name="Qu J."/>
            <person name="Song X.-Z."/>
            <person name="Zhang L."/>
            <person name="Thornton R."/>
            <person name="Coyle M."/>
            <person name="Francisco L."/>
            <person name="Jackson L."/>
            <person name="Javaid M."/>
            <person name="Korchina V."/>
            <person name="Kovar C."/>
            <person name="Mata R."/>
            <person name="Mathew T."/>
            <person name="Ngo R."/>
            <person name="Nguyen L."/>
            <person name="Nguyen N."/>
            <person name="Okwuonu G."/>
            <person name="Ongeri F."/>
            <person name="Pham C."/>
            <person name="Simmons D."/>
            <person name="Wilczek-Boney K."/>
            <person name="Hale W."/>
            <person name="Jakkamsetti A."/>
            <person name="Pham P."/>
            <person name="Ruth R."/>
            <person name="San Lucas F."/>
            <person name="Warren J."/>
            <person name="Zhang J."/>
            <person name="Zhao Z."/>
            <person name="Zhou C."/>
            <person name="Zhu D."/>
            <person name="Lee S."/>
            <person name="Bess C."/>
            <person name="Blankenburg K."/>
            <person name="Forbes L."/>
            <person name="Fu Q."/>
            <person name="Gubbala S."/>
            <person name="Hirani K."/>
            <person name="Jayaseelan J.C."/>
            <person name="Lara F."/>
            <person name="Munidasa M."/>
            <person name="Palculict T."/>
            <person name="Patil S."/>
            <person name="Pu L.-L."/>
            <person name="Saada N."/>
            <person name="Tang L."/>
            <person name="Weissenberger G."/>
            <person name="Zhu Y."/>
            <person name="Hemphill L."/>
            <person name="Shang Y."/>
            <person name="Youmans B."/>
            <person name="Ayvaz T."/>
            <person name="Ross M."/>
            <person name="Santibanez J."/>
            <person name="Aqrawi P."/>
            <person name="Gross S."/>
            <person name="Joshi V."/>
            <person name="Fowler G."/>
            <person name="Nazareth L."/>
            <person name="Reid J."/>
            <person name="Worley K."/>
            <person name="Petrosino J."/>
            <person name="Highlander S."/>
            <person name="Gibbs R."/>
        </authorList>
    </citation>
    <scope>NUCLEOTIDE SEQUENCE [LARGE SCALE GENOMIC DNA]</scope>
    <source>
        <strain evidence="7 8">DSM 15606</strain>
    </source>
</reference>
<sequence>MVSVGRLVAVGALIIALIAVEPLLGGLDQAFQYIQEYSGFIYPGIIVVFGLGLLWKRASSTAAVWTAILTIPMGILFKIMLPNVAFQFRAGYIFILLFVFFVVVSYFDKKYVRCEQPSETDQKQMLLWAKILGSAGILMILAAAIVTILGMIHPGGNPDTSVIAYLNDIGFQAFYFFGVLTGSSAIWLYSNSKDRVQDVKALPINLKLFATDRGYTIGTCGIVLITFLLYALLW</sequence>
<dbReference type="HOGENOM" id="CLU_1184190_0_0_10"/>
<protein>
    <recommendedName>
        <fullName evidence="9">Sodium:solute symporter family protein</fullName>
    </recommendedName>
</protein>
<keyword evidence="5 6" id="KW-0472">Membrane</keyword>
<feature type="transmembrane region" description="Helical" evidence="6">
    <location>
        <begin position="172"/>
        <end position="190"/>
    </location>
</feature>
<dbReference type="AlphaFoldDB" id="E6ML25"/>
<name>E6ML25_9BACT</name>
<dbReference type="Gene3D" id="1.20.1730.10">
    <property type="entry name" value="Sodium/glucose cotransporter"/>
    <property type="match status" value="1"/>
</dbReference>
<comment type="caution">
    <text evidence="7">The sequence shown here is derived from an EMBL/GenBank/DDBJ whole genome shotgun (WGS) entry which is preliminary data.</text>
</comment>
<evidence type="ECO:0000256" key="1">
    <source>
        <dbReference type="ARBA" id="ARBA00004141"/>
    </source>
</evidence>
<keyword evidence="8" id="KW-1185">Reference proteome</keyword>
<evidence type="ECO:0000256" key="4">
    <source>
        <dbReference type="ARBA" id="ARBA00022989"/>
    </source>
</evidence>
<evidence type="ECO:0000256" key="3">
    <source>
        <dbReference type="ARBA" id="ARBA00022692"/>
    </source>
</evidence>
<dbReference type="EMBL" id="AEQO01000015">
    <property type="protein sequence ID" value="EFV05670.1"/>
    <property type="molecule type" value="Genomic_DNA"/>
</dbReference>
<evidence type="ECO:0000256" key="5">
    <source>
        <dbReference type="ARBA" id="ARBA00023136"/>
    </source>
</evidence>
<dbReference type="GO" id="GO:0016020">
    <property type="term" value="C:membrane"/>
    <property type="evidence" value="ECO:0007669"/>
    <property type="project" value="UniProtKB-SubCell"/>
</dbReference>
<dbReference type="InterPro" id="IPR038377">
    <property type="entry name" value="Na/Glc_symporter_sf"/>
</dbReference>
<evidence type="ECO:0000256" key="2">
    <source>
        <dbReference type="ARBA" id="ARBA00006434"/>
    </source>
</evidence>
<feature type="transmembrane region" description="Helical" evidence="6">
    <location>
        <begin position="7"/>
        <end position="25"/>
    </location>
</feature>
<evidence type="ECO:0000313" key="8">
    <source>
        <dbReference type="Proteomes" id="UP000003874"/>
    </source>
</evidence>
<keyword evidence="4 6" id="KW-1133">Transmembrane helix</keyword>
<dbReference type="STRING" id="888832.HMPREF9420_0192"/>
<evidence type="ECO:0008006" key="9">
    <source>
        <dbReference type="Google" id="ProtNLM"/>
    </source>
</evidence>
<feature type="transmembrane region" description="Helical" evidence="6">
    <location>
        <begin position="37"/>
        <end position="55"/>
    </location>
</feature>
<dbReference type="GO" id="GO:0022857">
    <property type="term" value="F:transmembrane transporter activity"/>
    <property type="evidence" value="ECO:0007669"/>
    <property type="project" value="InterPro"/>
</dbReference>
<evidence type="ECO:0000256" key="6">
    <source>
        <dbReference type="SAM" id="Phobius"/>
    </source>
</evidence>
<comment type="subcellular location">
    <subcellularLocation>
        <location evidence="1">Membrane</location>
        <topology evidence="1">Multi-pass membrane protein</topology>
    </subcellularLocation>
</comment>
<gene>
    <name evidence="7" type="ORF">HMPREF9420_0192</name>
</gene>
<feature type="transmembrane region" description="Helical" evidence="6">
    <location>
        <begin position="62"/>
        <end position="80"/>
    </location>
</feature>
<feature type="transmembrane region" description="Helical" evidence="6">
    <location>
        <begin position="127"/>
        <end position="152"/>
    </location>
</feature>
<feature type="transmembrane region" description="Helical" evidence="6">
    <location>
        <begin position="86"/>
        <end position="107"/>
    </location>
</feature>
<organism evidence="7 8">
    <name type="scientific">Segatella salivae DSM 15606</name>
    <dbReference type="NCBI Taxonomy" id="888832"/>
    <lineage>
        <taxon>Bacteria</taxon>
        <taxon>Pseudomonadati</taxon>
        <taxon>Bacteroidota</taxon>
        <taxon>Bacteroidia</taxon>
        <taxon>Bacteroidales</taxon>
        <taxon>Prevotellaceae</taxon>
        <taxon>Segatella</taxon>
    </lineage>
</organism>
<proteinExistence type="inferred from homology"/>
<keyword evidence="3 6" id="KW-0812">Transmembrane</keyword>
<dbReference type="PROSITE" id="PS50283">
    <property type="entry name" value="NA_SOLUT_SYMP_3"/>
    <property type="match status" value="1"/>
</dbReference>
<dbReference type="InterPro" id="IPR001734">
    <property type="entry name" value="Na/solute_symporter"/>
</dbReference>
<feature type="transmembrane region" description="Helical" evidence="6">
    <location>
        <begin position="214"/>
        <end position="233"/>
    </location>
</feature>
<dbReference type="Proteomes" id="UP000003874">
    <property type="component" value="Unassembled WGS sequence"/>
</dbReference>